<organism evidence="2">
    <name type="scientific">virus sp. ctML55</name>
    <dbReference type="NCBI Taxonomy" id="2827627"/>
    <lineage>
        <taxon>Viruses</taxon>
    </lineage>
</organism>
<reference evidence="2" key="1">
    <citation type="journal article" date="2021" name="Proc. Natl. Acad. Sci. U.S.A.">
        <title>A Catalog of Tens of Thousands of Viruses from Human Metagenomes Reveals Hidden Associations with Chronic Diseases.</title>
        <authorList>
            <person name="Tisza M.J."/>
            <person name="Buck C.B."/>
        </authorList>
    </citation>
    <scope>NUCLEOTIDE SEQUENCE</scope>
    <source>
        <strain evidence="2">CtML55</strain>
    </source>
</reference>
<evidence type="ECO:0000256" key="1">
    <source>
        <dbReference type="SAM" id="Phobius"/>
    </source>
</evidence>
<keyword evidence="1" id="KW-0812">Transmembrane</keyword>
<dbReference type="EMBL" id="BK059105">
    <property type="protein sequence ID" value="DAE30860.1"/>
    <property type="molecule type" value="Genomic_DNA"/>
</dbReference>
<protein>
    <submittedName>
        <fullName evidence="2">Uncharacterized protein</fullName>
    </submittedName>
</protein>
<name>A0A8S5RIQ3_9VIRU</name>
<evidence type="ECO:0000313" key="2">
    <source>
        <dbReference type="EMBL" id="DAE30860.1"/>
    </source>
</evidence>
<proteinExistence type="predicted"/>
<keyword evidence="1" id="KW-1133">Transmembrane helix</keyword>
<sequence length="45" mass="4942">MFGSTCLSVGSFLIPIPSNFCSIGIISIYIVFKRFSLKCRIVIGL</sequence>
<feature type="transmembrane region" description="Helical" evidence="1">
    <location>
        <begin position="12"/>
        <end position="32"/>
    </location>
</feature>
<keyword evidence="1" id="KW-0472">Membrane</keyword>
<accession>A0A8S5RIQ3</accession>